<evidence type="ECO:0000256" key="14">
    <source>
        <dbReference type="ARBA" id="ARBA00048988"/>
    </source>
</evidence>
<dbReference type="SMART" id="SM00487">
    <property type="entry name" value="DEXDc"/>
    <property type="match status" value="1"/>
</dbReference>
<dbReference type="SMART" id="SM00490">
    <property type="entry name" value="HELICc"/>
    <property type="match status" value="1"/>
</dbReference>
<dbReference type="CDD" id="cd17992">
    <property type="entry name" value="DEXHc_RecG"/>
    <property type="match status" value="1"/>
</dbReference>
<evidence type="ECO:0000256" key="10">
    <source>
        <dbReference type="ARBA" id="ARBA00023204"/>
    </source>
</evidence>
<dbReference type="Gene3D" id="3.40.50.300">
    <property type="entry name" value="P-loop containing nucleotide triphosphate hydrolases"/>
    <property type="match status" value="2"/>
</dbReference>
<dbReference type="PANTHER" id="PTHR47964">
    <property type="entry name" value="ATP-DEPENDENT DNA HELICASE HOMOLOG RECG, CHLOROPLASTIC"/>
    <property type="match status" value="1"/>
</dbReference>
<comment type="catalytic activity">
    <reaction evidence="12 15">
        <text>Couples ATP hydrolysis with the unwinding of duplex DNA by translocating in the 3'-5' direction.</text>
        <dbReference type="EC" id="5.6.2.4"/>
    </reaction>
</comment>
<feature type="domain" description="Helicase ATP-binding" evidence="16">
    <location>
        <begin position="273"/>
        <end position="436"/>
    </location>
</feature>
<evidence type="ECO:0000256" key="11">
    <source>
        <dbReference type="ARBA" id="ARBA00023235"/>
    </source>
</evidence>
<organism evidence="18 19">
    <name type="scientific">Lachnospira intestinalis</name>
    <dbReference type="NCBI Taxonomy" id="3133158"/>
    <lineage>
        <taxon>Bacteria</taxon>
        <taxon>Bacillati</taxon>
        <taxon>Bacillota</taxon>
        <taxon>Clostridia</taxon>
        <taxon>Lachnospirales</taxon>
        <taxon>Lachnospiraceae</taxon>
        <taxon>Lachnospira</taxon>
    </lineage>
</organism>
<evidence type="ECO:0000313" key="18">
    <source>
        <dbReference type="EMBL" id="MEQ2554119.1"/>
    </source>
</evidence>
<dbReference type="InterPro" id="IPR011545">
    <property type="entry name" value="DEAD/DEAH_box_helicase_dom"/>
</dbReference>
<dbReference type="InterPro" id="IPR045562">
    <property type="entry name" value="RecG_dom3_C"/>
</dbReference>
<dbReference type="InterPro" id="IPR012340">
    <property type="entry name" value="NA-bd_OB-fold"/>
</dbReference>
<dbReference type="Pfam" id="PF19833">
    <property type="entry name" value="RecG_dom3_C"/>
    <property type="match status" value="1"/>
</dbReference>
<comment type="similarity">
    <text evidence="1 15">Belongs to the helicase family. RecG subfamily.</text>
</comment>
<keyword evidence="11" id="KW-0413">Isomerase</keyword>
<keyword evidence="7 15" id="KW-0067">ATP-binding</keyword>
<evidence type="ECO:0000256" key="4">
    <source>
        <dbReference type="ARBA" id="ARBA00022763"/>
    </source>
</evidence>
<dbReference type="Pfam" id="PF00271">
    <property type="entry name" value="Helicase_C"/>
    <property type="match status" value="1"/>
</dbReference>
<keyword evidence="5 15" id="KW-0378">Hydrolase</keyword>
<sequence>MNIQQLKGIGEKTAALLSRLSVYTVKDLVGLYPRAYDVYEKPVFVQEAVEEHASEIVSIEAVVARNVEQYSTPRMKVLSTVVRDEQGTSLKCTWFNMPFLRSSLKPGAHYVFRGQLAKKKGSFVLEQPQMYTMAAYAQLQGSMQPIYPLTKGLSNKTVAKAVKQALEKYDTCLEKEYIPVDIRSAYQLAEHNFAVQRIHFPQSQEDYLQSRKRLAFEEFFLFVLAVRNMKEKNTHRLNEYRILNDARTDKFISELEFELTDAQKKTWEEIKENMSGSALMSRLIQGDVGSGKTIIAVLALMNTAFAGYQGAMMVPTEVLAKQQYESICSMFEKHQIPLKVVLLMGSMTAAQKRAVYEQIRTHEADIVVGTHAVIQEKAVYDKLALVITDEQHRFGVNQRRALSMKGDNPHVLVMSATPIPRTLAIIVYGDLDISIIDTLPAERLPIKNCVVGTNYRENAYKFIAGQVKKGRQAYVICPMVEESENVDAENVVEYAEKLKAALPPQIRVEYLHGKMKANQKEEIMARFAARETDVLVSTTVIEVGVNVPNATVMMVENADRFGLAQLHQLRGRVGRGKYQSYCIFVSGSDTAKAKDRLGILNQTNDGFKIAEEDLKQRGPGDFFGVRQSGDLRFKIGDIFSDSKVLKEAADAAGAVLAKDELLSSEENVYLKTKVEEYTKECLENINL</sequence>
<keyword evidence="8" id="KW-0238">DNA-binding</keyword>
<evidence type="ECO:0000256" key="13">
    <source>
        <dbReference type="ARBA" id="ARBA00034808"/>
    </source>
</evidence>
<evidence type="ECO:0000256" key="8">
    <source>
        <dbReference type="ARBA" id="ARBA00023125"/>
    </source>
</evidence>
<gene>
    <name evidence="18" type="primary">recG</name>
    <name evidence="18" type="ORF">WMO37_03690</name>
</gene>
<dbReference type="InterPro" id="IPR047112">
    <property type="entry name" value="RecG/Mfd"/>
</dbReference>
<dbReference type="Gene3D" id="2.40.50.140">
    <property type="entry name" value="Nucleic acid-binding proteins"/>
    <property type="match status" value="1"/>
</dbReference>
<keyword evidence="10 15" id="KW-0234">DNA repair</keyword>
<feature type="domain" description="Helicase C-terminal" evidence="17">
    <location>
        <begin position="455"/>
        <end position="615"/>
    </location>
</feature>
<dbReference type="SUPFAM" id="SSF52540">
    <property type="entry name" value="P-loop containing nucleoside triphosphate hydrolases"/>
    <property type="match status" value="2"/>
</dbReference>
<proteinExistence type="inferred from homology"/>
<dbReference type="InterPro" id="IPR014001">
    <property type="entry name" value="Helicase_ATP-bd"/>
</dbReference>
<accession>A0ABV1H347</accession>
<keyword evidence="9 15" id="KW-0233">DNA recombination</keyword>
<protein>
    <recommendedName>
        <fullName evidence="2 15">ATP-dependent DNA helicase RecG</fullName>
        <ecNumber evidence="13 15">5.6.2.4</ecNumber>
    </recommendedName>
</protein>
<evidence type="ECO:0000256" key="2">
    <source>
        <dbReference type="ARBA" id="ARBA00017846"/>
    </source>
</evidence>
<comment type="function">
    <text evidence="15">Plays a critical role in recombination and DNA repair. Helps process Holliday junction intermediates to mature products by catalyzing branch migration. Has replication fork regression activity, unwinds stalled or blocked replication forks to make a HJ that can be resolved. Has a DNA unwinding activity characteristic of a DNA helicase with 3'-5' polarity.</text>
</comment>
<comment type="catalytic activity">
    <reaction evidence="14 15">
        <text>ATP + H2O = ADP + phosphate + H(+)</text>
        <dbReference type="Rhea" id="RHEA:13065"/>
        <dbReference type="ChEBI" id="CHEBI:15377"/>
        <dbReference type="ChEBI" id="CHEBI:15378"/>
        <dbReference type="ChEBI" id="CHEBI:30616"/>
        <dbReference type="ChEBI" id="CHEBI:43474"/>
        <dbReference type="ChEBI" id="CHEBI:456216"/>
        <dbReference type="EC" id="5.6.2.4"/>
    </reaction>
</comment>
<dbReference type="Pfam" id="PF17191">
    <property type="entry name" value="RecG_wedge"/>
    <property type="match status" value="1"/>
</dbReference>
<dbReference type="EC" id="5.6.2.4" evidence="13 15"/>
<evidence type="ECO:0000256" key="7">
    <source>
        <dbReference type="ARBA" id="ARBA00022840"/>
    </source>
</evidence>
<keyword evidence="6 15" id="KW-0347">Helicase</keyword>
<dbReference type="NCBIfam" id="NF008165">
    <property type="entry name" value="PRK10917.1-3"/>
    <property type="match status" value="1"/>
</dbReference>
<dbReference type="GO" id="GO:0016787">
    <property type="term" value="F:hydrolase activity"/>
    <property type="evidence" value="ECO:0007669"/>
    <property type="project" value="UniProtKB-KW"/>
</dbReference>
<dbReference type="InterPro" id="IPR033454">
    <property type="entry name" value="RecG_wedge"/>
</dbReference>
<evidence type="ECO:0000256" key="12">
    <source>
        <dbReference type="ARBA" id="ARBA00034617"/>
    </source>
</evidence>
<dbReference type="PANTHER" id="PTHR47964:SF1">
    <property type="entry name" value="ATP-DEPENDENT DNA HELICASE HOMOLOG RECG, CHLOROPLASTIC"/>
    <property type="match status" value="1"/>
</dbReference>
<dbReference type="PROSITE" id="PS51194">
    <property type="entry name" value="HELICASE_CTER"/>
    <property type="match status" value="1"/>
</dbReference>
<dbReference type="InterPro" id="IPR004609">
    <property type="entry name" value="ATP-dep_DNA_helicase_RecG"/>
</dbReference>
<evidence type="ECO:0000256" key="6">
    <source>
        <dbReference type="ARBA" id="ARBA00022806"/>
    </source>
</evidence>
<keyword evidence="4 15" id="KW-0227">DNA damage</keyword>
<evidence type="ECO:0000259" key="16">
    <source>
        <dbReference type="PROSITE" id="PS51192"/>
    </source>
</evidence>
<name>A0ABV1H347_9FIRM</name>
<dbReference type="NCBIfam" id="TIGR00643">
    <property type="entry name" value="recG"/>
    <property type="match status" value="1"/>
</dbReference>
<dbReference type="InterPro" id="IPR027417">
    <property type="entry name" value="P-loop_NTPase"/>
</dbReference>
<evidence type="ECO:0000256" key="5">
    <source>
        <dbReference type="ARBA" id="ARBA00022801"/>
    </source>
</evidence>
<dbReference type="SUPFAM" id="SSF50249">
    <property type="entry name" value="Nucleic acid-binding proteins"/>
    <property type="match status" value="1"/>
</dbReference>
<reference evidence="18" key="1">
    <citation type="submission" date="2024-03" db="EMBL/GenBank/DDBJ databases">
        <title>Human intestinal bacterial collection.</title>
        <authorList>
            <person name="Pauvert C."/>
            <person name="Hitch T.C.A."/>
            <person name="Clavel T."/>
        </authorList>
    </citation>
    <scope>NUCLEOTIDE SEQUENCE [LARGE SCALE GENOMIC DNA]</scope>
    <source>
        <strain evidence="18">CLA-AA-H89B</strain>
    </source>
</reference>
<dbReference type="NCBIfam" id="NF008168">
    <property type="entry name" value="PRK10917.2-2"/>
    <property type="match status" value="1"/>
</dbReference>
<keyword evidence="3 15" id="KW-0547">Nucleotide-binding</keyword>
<dbReference type="Pfam" id="PF00270">
    <property type="entry name" value="DEAD"/>
    <property type="match status" value="1"/>
</dbReference>
<evidence type="ECO:0000256" key="9">
    <source>
        <dbReference type="ARBA" id="ARBA00023172"/>
    </source>
</evidence>
<comment type="caution">
    <text evidence="18">The sequence shown here is derived from an EMBL/GenBank/DDBJ whole genome shotgun (WGS) entry which is preliminary data.</text>
</comment>
<dbReference type="EMBL" id="JBBMFS010000002">
    <property type="protein sequence ID" value="MEQ2554119.1"/>
    <property type="molecule type" value="Genomic_DNA"/>
</dbReference>
<evidence type="ECO:0000256" key="3">
    <source>
        <dbReference type="ARBA" id="ARBA00022741"/>
    </source>
</evidence>
<dbReference type="PROSITE" id="PS51192">
    <property type="entry name" value="HELICASE_ATP_BIND_1"/>
    <property type="match status" value="1"/>
</dbReference>
<dbReference type="InterPro" id="IPR001650">
    <property type="entry name" value="Helicase_C-like"/>
</dbReference>
<evidence type="ECO:0000256" key="1">
    <source>
        <dbReference type="ARBA" id="ARBA00007504"/>
    </source>
</evidence>
<evidence type="ECO:0000256" key="15">
    <source>
        <dbReference type="RuleBase" id="RU363016"/>
    </source>
</evidence>
<dbReference type="Proteomes" id="UP001546774">
    <property type="component" value="Unassembled WGS sequence"/>
</dbReference>
<keyword evidence="19" id="KW-1185">Reference proteome</keyword>
<evidence type="ECO:0000259" key="17">
    <source>
        <dbReference type="PROSITE" id="PS51194"/>
    </source>
</evidence>
<evidence type="ECO:0000313" key="19">
    <source>
        <dbReference type="Proteomes" id="UP001546774"/>
    </source>
</evidence>
<dbReference type="GO" id="GO:0003678">
    <property type="term" value="F:DNA helicase activity"/>
    <property type="evidence" value="ECO:0007669"/>
    <property type="project" value="UniProtKB-EC"/>
</dbReference>